<dbReference type="InterPro" id="IPR007422">
    <property type="entry name" value="Peptidase_Prp"/>
</dbReference>
<protein>
    <recommendedName>
        <fullName evidence="6">Ribosomal processing cysteine protease Prp</fullName>
    </recommendedName>
</protein>
<dbReference type="RefSeq" id="WP_006916295.1">
    <property type="nucleotide sequence ID" value="NZ_GG698802.1"/>
</dbReference>
<keyword evidence="1" id="KW-0690">Ribosome biogenesis</keyword>
<sequence>MIRAVFNVTPNHEITSFKLTGHADAGDYGHDIVCAAVSVLTISTINGLERVIDTHPDVEMNETEGGYINATNLDLRHDSQILLQTFLNGLLDIQDRYQQYIEVKMYEK</sequence>
<dbReference type="OrthoDB" id="48998at2"/>
<evidence type="ECO:0000256" key="3">
    <source>
        <dbReference type="ARBA" id="ARBA00022801"/>
    </source>
</evidence>
<dbReference type="Proteomes" id="UP000003987">
    <property type="component" value="Unassembled WGS sequence"/>
</dbReference>
<keyword evidence="3" id="KW-0378">Hydrolase</keyword>
<evidence type="ECO:0000256" key="2">
    <source>
        <dbReference type="ARBA" id="ARBA00022670"/>
    </source>
</evidence>
<dbReference type="GO" id="GO:0008234">
    <property type="term" value="F:cysteine-type peptidase activity"/>
    <property type="evidence" value="ECO:0007669"/>
    <property type="project" value="UniProtKB-KW"/>
</dbReference>
<dbReference type="eggNOG" id="COG2868">
    <property type="taxonomic scope" value="Bacteria"/>
</dbReference>
<dbReference type="PANTHER" id="PTHR39178">
    <property type="entry name" value="HYPOTHETICAL RIBOSOME-ASSOCIATED PROTEIN"/>
    <property type="match status" value="1"/>
</dbReference>
<gene>
    <name evidence="7" type="ORF">HMPREF0501_00508</name>
</gene>
<dbReference type="STRING" id="575594.HMPREF0501_00508"/>
<dbReference type="SUPFAM" id="SSF118010">
    <property type="entry name" value="TM1457-like"/>
    <property type="match status" value="1"/>
</dbReference>
<keyword evidence="2" id="KW-0645">Protease</keyword>
<evidence type="ECO:0000256" key="6">
    <source>
        <dbReference type="ARBA" id="ARBA00044538"/>
    </source>
</evidence>
<dbReference type="EMBL" id="GG698802">
    <property type="protein sequence ID" value="EEU31103.1"/>
    <property type="molecule type" value="Genomic_DNA"/>
</dbReference>
<dbReference type="HOGENOM" id="CLU_140910_2_2_9"/>
<organism evidence="7 8">
    <name type="scientific">Limosilactobacillus coleohominis 101-4-CHN</name>
    <dbReference type="NCBI Taxonomy" id="575594"/>
    <lineage>
        <taxon>Bacteria</taxon>
        <taxon>Bacillati</taxon>
        <taxon>Bacillota</taxon>
        <taxon>Bacilli</taxon>
        <taxon>Lactobacillales</taxon>
        <taxon>Lactobacillaceae</taxon>
        <taxon>Limosilactobacillus</taxon>
    </lineage>
</organism>
<keyword evidence="4" id="KW-0788">Thiol protease</keyword>
<comment type="similarity">
    <text evidence="5">Belongs to the Prp family.</text>
</comment>
<evidence type="ECO:0000313" key="8">
    <source>
        <dbReference type="Proteomes" id="UP000003987"/>
    </source>
</evidence>
<dbReference type="CDD" id="cd16332">
    <property type="entry name" value="Prp-like"/>
    <property type="match status" value="1"/>
</dbReference>
<dbReference type="PANTHER" id="PTHR39178:SF1">
    <property type="entry name" value="RIBOSOMAL-PROCESSING CYSTEINE PROTEASE PRP"/>
    <property type="match status" value="1"/>
</dbReference>
<keyword evidence="8" id="KW-1185">Reference proteome</keyword>
<dbReference type="Pfam" id="PF04327">
    <property type="entry name" value="Peptidase_Prp"/>
    <property type="match status" value="1"/>
</dbReference>
<evidence type="ECO:0000256" key="4">
    <source>
        <dbReference type="ARBA" id="ARBA00022807"/>
    </source>
</evidence>
<reference evidence="7 8" key="1">
    <citation type="submission" date="2009-06" db="EMBL/GenBank/DDBJ databases">
        <title>The Genome Sequence of Lactobacillus coleohominis strain 101-4-CHN.</title>
        <authorList>
            <consortium name="The Broad Institute Genome Sequencing Platform"/>
            <person name="Ward D."/>
            <person name="Young S.K."/>
            <person name="Zeng Q."/>
            <person name="Koehrsen M."/>
            <person name="Alvarado L."/>
            <person name="Berlin A."/>
            <person name="Borenstein D."/>
            <person name="Chen Z."/>
            <person name="Engels R."/>
            <person name="Freedman E."/>
            <person name="Gellesch M."/>
            <person name="Goldberg J."/>
            <person name="Griggs A."/>
            <person name="Gujja S."/>
            <person name="Heiman D."/>
            <person name="Hepburn T."/>
            <person name="Howarth C."/>
            <person name="Jen D."/>
            <person name="Larson L."/>
            <person name="Lewis B."/>
            <person name="Mehta T."/>
            <person name="Park D."/>
            <person name="Pearson M."/>
            <person name="Roberts A."/>
            <person name="Saif S."/>
            <person name="Shea T."/>
            <person name="Shenoy N."/>
            <person name="Sisk P."/>
            <person name="Stolte C."/>
            <person name="Sykes S."/>
            <person name="Walk T."/>
            <person name="White J."/>
            <person name="Yandava C."/>
            <person name="Liu Y."/>
            <person name="Xu Q."/>
            <person name="Lander E."/>
            <person name="Nusbaum C."/>
            <person name="Galagan J."/>
            <person name="Birren B."/>
        </authorList>
    </citation>
    <scope>NUCLEOTIDE SEQUENCE [LARGE SCALE GENOMIC DNA]</scope>
    <source>
        <strain evidence="7 8">101-4-CHN</strain>
    </source>
</reference>
<proteinExistence type="inferred from homology"/>
<name>C7XUZ2_9LACO</name>
<accession>C7XUZ2</accession>
<evidence type="ECO:0000256" key="5">
    <source>
        <dbReference type="ARBA" id="ARBA00044503"/>
    </source>
</evidence>
<evidence type="ECO:0000256" key="1">
    <source>
        <dbReference type="ARBA" id="ARBA00022517"/>
    </source>
</evidence>
<dbReference type="GO" id="GO:0006508">
    <property type="term" value="P:proteolysis"/>
    <property type="evidence" value="ECO:0007669"/>
    <property type="project" value="UniProtKB-KW"/>
</dbReference>
<evidence type="ECO:0000313" key="7">
    <source>
        <dbReference type="EMBL" id="EEU31103.1"/>
    </source>
</evidence>
<dbReference type="InterPro" id="IPR036764">
    <property type="entry name" value="Peptidase_Prp_sf"/>
</dbReference>
<dbReference type="AlphaFoldDB" id="C7XUZ2"/>
<dbReference type="GO" id="GO:0042254">
    <property type="term" value="P:ribosome biogenesis"/>
    <property type="evidence" value="ECO:0007669"/>
    <property type="project" value="UniProtKB-KW"/>
</dbReference>
<dbReference type="Gene3D" id="3.30.70.1490">
    <property type="entry name" value="Cysteine protease Prp"/>
    <property type="match status" value="1"/>
</dbReference>